<sequence>MIRDAMMQRIGRYLPAEDSQLAAFIKDLIVLLKIVRALAVLVGVSIIWDAWQRVNGVTRLFPPPVVKGILKTFEFFWPFFLELFQASISYLLQPILACLLIALLTKSAFWRKFWYVVCLSWYLLDFLNAAQRMRWDEYHLLILLMLQAYLFLLWLFPQEIWNLIGLSLSCVLGVVILIMPDLPTAFDDFGMFGAILAFFLGYVNAVASLVQRVAHWLRR</sequence>
<feature type="transmembrane region" description="Helical" evidence="1">
    <location>
        <begin position="189"/>
        <end position="210"/>
    </location>
</feature>
<keyword evidence="1" id="KW-0472">Membrane</keyword>
<feature type="transmembrane region" description="Helical" evidence="1">
    <location>
        <begin position="113"/>
        <end position="132"/>
    </location>
</feature>
<evidence type="ECO:0000313" key="2">
    <source>
        <dbReference type="EMBL" id="GAK53353.1"/>
    </source>
</evidence>
<feature type="transmembrane region" description="Helical" evidence="1">
    <location>
        <begin position="83"/>
        <end position="104"/>
    </location>
</feature>
<gene>
    <name evidence="2" type="ORF">U14_04618</name>
</gene>
<dbReference type="AlphaFoldDB" id="A0A0S6W4P0"/>
<feature type="transmembrane region" description="Helical" evidence="1">
    <location>
        <begin position="21"/>
        <end position="48"/>
    </location>
</feature>
<accession>A0A0S6W4P0</accession>
<keyword evidence="3" id="KW-1185">Reference proteome</keyword>
<dbReference type="HOGENOM" id="CLU_1259377_0_0_0"/>
<protein>
    <submittedName>
        <fullName evidence="2">Uncharacterized protein</fullName>
    </submittedName>
</protein>
<feature type="transmembrane region" description="Helical" evidence="1">
    <location>
        <begin position="163"/>
        <end position="183"/>
    </location>
</feature>
<evidence type="ECO:0000256" key="1">
    <source>
        <dbReference type="SAM" id="Phobius"/>
    </source>
</evidence>
<proteinExistence type="predicted"/>
<dbReference type="EMBL" id="DF820459">
    <property type="protein sequence ID" value="GAK53353.1"/>
    <property type="molecule type" value="Genomic_DNA"/>
</dbReference>
<keyword evidence="1" id="KW-0812">Transmembrane</keyword>
<evidence type="ECO:0000313" key="3">
    <source>
        <dbReference type="Proteomes" id="UP000030700"/>
    </source>
</evidence>
<feature type="transmembrane region" description="Helical" evidence="1">
    <location>
        <begin position="138"/>
        <end position="156"/>
    </location>
</feature>
<dbReference type="Proteomes" id="UP000030700">
    <property type="component" value="Unassembled WGS sequence"/>
</dbReference>
<reference evidence="2" key="1">
    <citation type="journal article" date="2015" name="PeerJ">
        <title>First genomic representation of candidate bacterial phylum KSB3 points to enhanced environmental sensing as a trigger of wastewater bulking.</title>
        <authorList>
            <person name="Sekiguchi Y."/>
            <person name="Ohashi A."/>
            <person name="Parks D.H."/>
            <person name="Yamauchi T."/>
            <person name="Tyson G.W."/>
            <person name="Hugenholtz P."/>
        </authorList>
    </citation>
    <scope>NUCLEOTIDE SEQUENCE [LARGE SCALE GENOMIC DNA]</scope>
</reference>
<keyword evidence="1" id="KW-1133">Transmembrane helix</keyword>
<name>A0A0S6W4P0_9BACT</name>
<organism evidence="2">
    <name type="scientific">Candidatus Moduliflexus flocculans</name>
    <dbReference type="NCBI Taxonomy" id="1499966"/>
    <lineage>
        <taxon>Bacteria</taxon>
        <taxon>Candidatus Moduliflexota</taxon>
        <taxon>Candidatus Moduliflexia</taxon>
        <taxon>Candidatus Moduliflexales</taxon>
        <taxon>Candidatus Moduliflexaceae</taxon>
    </lineage>
</organism>